<dbReference type="PANTHER" id="PTHR43832">
    <property type="match status" value="1"/>
</dbReference>
<comment type="caution">
    <text evidence="1">The sequence shown here is derived from an EMBL/GenBank/DDBJ whole genome shotgun (WGS) entry which is preliminary data.</text>
</comment>
<dbReference type="Gene3D" id="3.40.50.150">
    <property type="entry name" value="Vaccinia Virus protein VP39"/>
    <property type="match status" value="1"/>
</dbReference>
<protein>
    <submittedName>
        <fullName evidence="1">Cyclopropane-fatty-acyl-phospholipid synthase family protein</fullName>
        <ecNumber evidence="1">2.1.1.-</ecNumber>
    </submittedName>
</protein>
<dbReference type="InterPro" id="IPR029063">
    <property type="entry name" value="SAM-dependent_MTases_sf"/>
</dbReference>
<sequence>MQSLITLVEKGLMPDVLTRFGIRQLLRERADRQRPSQAETRSVAIERLLAAMREGPIAVATDSANEQHYEVPSAFFQQVLGPHLKYSCCLWEPGTRDLAQAEAAMLALSCERADLADGQEILELGCGWGALTLWMAEHYPAARITALSNSASQRALIEERARERGLDNLQVITADINDFQTAKHFDRVVSLEMFEHMRNWGELTRRVGQWLRPGGKLFMHIFCHRDFPYFFETDGERDWMARHFFTGGLMPSDELPARFQDHFRLQQRWRVNGRHYARTCGAWLANQDARRGQLMPIMEASYGKRQARIWFNRWRMFFMASEEFFGFRRGEEWWVSHYLFRKPGEGEQ</sequence>
<dbReference type="EC" id="2.1.1.-" evidence="1"/>
<gene>
    <name evidence="1" type="ORF">RBH19_03135</name>
</gene>
<organism evidence="1 2">
    <name type="scientific">Natronospira bacteriovora</name>
    <dbReference type="NCBI Taxonomy" id="3069753"/>
    <lineage>
        <taxon>Bacteria</taxon>
        <taxon>Pseudomonadati</taxon>
        <taxon>Pseudomonadota</taxon>
        <taxon>Gammaproteobacteria</taxon>
        <taxon>Natronospirales</taxon>
        <taxon>Natronospiraceae</taxon>
        <taxon>Natronospira</taxon>
    </lineage>
</organism>
<dbReference type="SUPFAM" id="SSF53335">
    <property type="entry name" value="S-adenosyl-L-methionine-dependent methyltransferases"/>
    <property type="match status" value="1"/>
</dbReference>
<dbReference type="PANTHER" id="PTHR43832:SF1">
    <property type="entry name" value="S-ADENOSYL-L-METHIONINE-DEPENDENT METHYLTRANSFERASES SUPERFAMILY PROTEIN"/>
    <property type="match status" value="1"/>
</dbReference>
<name>A0ABU0W4H7_9GAMM</name>
<keyword evidence="1" id="KW-0808">Transferase</keyword>
<accession>A0ABU0W4H7</accession>
<dbReference type="RefSeq" id="WP_306727365.1">
    <property type="nucleotide sequence ID" value="NZ_JAVDDT010000002.1"/>
</dbReference>
<dbReference type="GO" id="GO:0008168">
    <property type="term" value="F:methyltransferase activity"/>
    <property type="evidence" value="ECO:0007669"/>
    <property type="project" value="UniProtKB-KW"/>
</dbReference>
<keyword evidence="1" id="KW-0489">Methyltransferase</keyword>
<keyword evidence="2" id="KW-1185">Reference proteome</keyword>
<dbReference type="GO" id="GO:0032259">
    <property type="term" value="P:methylation"/>
    <property type="evidence" value="ECO:0007669"/>
    <property type="project" value="UniProtKB-KW"/>
</dbReference>
<dbReference type="CDD" id="cd02440">
    <property type="entry name" value="AdoMet_MTases"/>
    <property type="match status" value="1"/>
</dbReference>
<evidence type="ECO:0000313" key="1">
    <source>
        <dbReference type="EMBL" id="MDQ2068867.1"/>
    </source>
</evidence>
<dbReference type="Pfam" id="PF02353">
    <property type="entry name" value="CMAS"/>
    <property type="match status" value="1"/>
</dbReference>
<proteinExistence type="predicted"/>
<dbReference type="EMBL" id="JAVDDT010000002">
    <property type="protein sequence ID" value="MDQ2068867.1"/>
    <property type="molecule type" value="Genomic_DNA"/>
</dbReference>
<dbReference type="Proteomes" id="UP001239019">
    <property type="component" value="Unassembled WGS sequence"/>
</dbReference>
<reference evidence="1 2" key="1">
    <citation type="submission" date="2023-08" db="EMBL/GenBank/DDBJ databases">
        <title>Whole-genome sequencing of halo(alkali)philic microorganisms from hypersaline lakes.</title>
        <authorList>
            <person name="Sorokin D.Y."/>
            <person name="Abbas B."/>
            <person name="Merkel A.Y."/>
        </authorList>
    </citation>
    <scope>NUCLEOTIDE SEQUENCE [LARGE SCALE GENOMIC DNA]</scope>
    <source>
        <strain evidence="1 2">AB-CW4</strain>
    </source>
</reference>
<evidence type="ECO:0000313" key="2">
    <source>
        <dbReference type="Proteomes" id="UP001239019"/>
    </source>
</evidence>